<evidence type="ECO:0000313" key="9">
    <source>
        <dbReference type="Proteomes" id="UP000228593"/>
    </source>
</evidence>
<dbReference type="Gene3D" id="3.40.50.200">
    <property type="entry name" value="Peptidase S8/S53 domain"/>
    <property type="match status" value="1"/>
</dbReference>
<dbReference type="Proteomes" id="UP000228593">
    <property type="component" value="Unassembled WGS sequence"/>
</dbReference>
<feature type="domain" description="Peptidase S8/S53" evidence="7">
    <location>
        <begin position="302"/>
        <end position="627"/>
    </location>
</feature>
<dbReference type="InterPro" id="IPR023828">
    <property type="entry name" value="Peptidase_S8_Ser-AS"/>
</dbReference>
<evidence type="ECO:0000256" key="3">
    <source>
        <dbReference type="ARBA" id="ARBA00022801"/>
    </source>
</evidence>
<dbReference type="InterPro" id="IPR036852">
    <property type="entry name" value="Peptidase_S8/S53_dom_sf"/>
</dbReference>
<dbReference type="Pfam" id="PF00082">
    <property type="entry name" value="Peptidase_S8"/>
    <property type="match status" value="1"/>
</dbReference>
<dbReference type="PRINTS" id="PR00723">
    <property type="entry name" value="SUBTILISIN"/>
</dbReference>
<evidence type="ECO:0000256" key="5">
    <source>
        <dbReference type="PIRSR" id="PIRSR615500-1"/>
    </source>
</evidence>
<evidence type="ECO:0000256" key="4">
    <source>
        <dbReference type="ARBA" id="ARBA00022825"/>
    </source>
</evidence>
<feature type="active site" description="Charge relay system" evidence="5 6">
    <location>
        <position position="342"/>
    </location>
</feature>
<dbReference type="SUPFAM" id="SSF49785">
    <property type="entry name" value="Galactose-binding domain-like"/>
    <property type="match status" value="1"/>
</dbReference>
<dbReference type="PANTHER" id="PTHR43399:SF4">
    <property type="entry name" value="CELL WALL-ASSOCIATED PROTEASE"/>
    <property type="match status" value="1"/>
</dbReference>
<dbReference type="InterPro" id="IPR000209">
    <property type="entry name" value="Peptidase_S8/S53_dom"/>
</dbReference>
<keyword evidence="2 6" id="KW-0645">Protease</keyword>
<dbReference type="InterPro" id="IPR034058">
    <property type="entry name" value="TagA/B/C/D_pept_dom"/>
</dbReference>
<dbReference type="GO" id="GO:0004252">
    <property type="term" value="F:serine-type endopeptidase activity"/>
    <property type="evidence" value="ECO:0007669"/>
    <property type="project" value="UniProtKB-UniRule"/>
</dbReference>
<dbReference type="InterPro" id="IPR051048">
    <property type="entry name" value="Peptidase_S8/S53_subtilisin"/>
</dbReference>
<gene>
    <name evidence="8" type="ORF">CR103_13950</name>
</gene>
<feature type="active site" description="Charge relay system" evidence="5 6">
    <location>
        <position position="311"/>
    </location>
</feature>
<comment type="caution">
    <text evidence="8">The sequence shown here is derived from an EMBL/GenBank/DDBJ whole genome shotgun (WGS) entry which is preliminary data.</text>
</comment>
<comment type="similarity">
    <text evidence="1 6">Belongs to the peptidase S8 family.</text>
</comment>
<evidence type="ECO:0000259" key="7">
    <source>
        <dbReference type="Pfam" id="PF00082"/>
    </source>
</evidence>
<dbReference type="GO" id="GO:0006508">
    <property type="term" value="P:proteolysis"/>
    <property type="evidence" value="ECO:0007669"/>
    <property type="project" value="UniProtKB-KW"/>
</dbReference>
<proteinExistence type="inferred from homology"/>
<evidence type="ECO:0000256" key="6">
    <source>
        <dbReference type="PROSITE-ProRule" id="PRU01240"/>
    </source>
</evidence>
<dbReference type="AlphaFoldDB" id="A0A2G8T0G2"/>
<dbReference type="SUPFAM" id="SSF52743">
    <property type="entry name" value="Subtilisin-like"/>
    <property type="match status" value="1"/>
</dbReference>
<protein>
    <recommendedName>
        <fullName evidence="7">Peptidase S8/S53 domain-containing protein</fullName>
    </recommendedName>
</protein>
<feature type="active site" description="Charge relay system" evidence="5 6">
    <location>
        <position position="566"/>
    </location>
</feature>
<evidence type="ECO:0000256" key="2">
    <source>
        <dbReference type="ARBA" id="ARBA00022670"/>
    </source>
</evidence>
<dbReference type="PROSITE" id="PS00138">
    <property type="entry name" value="SUBTILASE_SER"/>
    <property type="match status" value="1"/>
</dbReference>
<keyword evidence="4 6" id="KW-0720">Serine protease</keyword>
<keyword evidence="3 6" id="KW-0378">Hydrolase</keyword>
<dbReference type="PROSITE" id="PS00137">
    <property type="entry name" value="SUBTILASE_HIS"/>
    <property type="match status" value="1"/>
</dbReference>
<accession>A0A2G8T0G2</accession>
<name>A0A2G8T0G2_9BURK</name>
<reference evidence="8 9" key="1">
    <citation type="submission" date="2017-10" db="EMBL/GenBank/DDBJ databases">
        <title>Massilia psychrophilum sp. nov., a novel purple-pigmented bacterium isolated from Tianshan glacier, Xinjiang Municipality, China.</title>
        <authorList>
            <person name="Wang H."/>
        </authorList>
    </citation>
    <scope>NUCLEOTIDE SEQUENCE [LARGE SCALE GENOMIC DNA]</scope>
    <source>
        <strain evidence="8 9">JCM 30813</strain>
    </source>
</reference>
<keyword evidence="9" id="KW-1185">Reference proteome</keyword>
<dbReference type="PROSITE" id="PS51892">
    <property type="entry name" value="SUBTILASE"/>
    <property type="match status" value="1"/>
</dbReference>
<sequence length="765" mass="82466">MIPEETVMEHRFSLLTINDQELATARRVLGAIPVVQDDHYLYGTANDQVLRALLEQGLLVNVVPDDVLHPFLEPDNVRINSLLSDVGLPITGMPDGPMTHCRVTLAGPINTERQQVLAGIGIKLLRKLSQSAYLGVLRSEELPESPPAWVSIARYGIDAKLDRQSLDRALPILQRSTWRVLTGPLAIDNGTVTPDTGTGPSPEPVPTSSDGFVTYDLRTHAPASLQLVERWLRSRLTDVEAGDDRIRFRVAAGATEQELLATLARIEEVSIVEAYVPPMVDVAYATRIVLGKMPAVDSPWKGRGQLVGVADTGIDADHPDLRGRVTTVLRVAPLSARDPKGHGTHVASIIAGNGAASQGVLTGLAPEANLFVQSLADAALKLQVGVGLKPLLRESYDRGVRIQNYSWGSPVKGRYTLDADDIDAFVYQHPDMLVIVAGGNSGTEGIDDPDARIALESLASPGSAKNCLTVGASCSSRPDGPYAGLTWNAYDGSNPPRRPPMSELPITGNSDVVAALSSRGPSDDGRIKPDLVAPGIGIAAARSADSEARHPYPGFDGHYQYMSGTSMAAPMVSAAAAIARQYYIEKRGHTPSAALLKATLINGASWIEGELWEDPDIGEPNFHQGFGRLSLERAIPLSDGEYGLAFADVANDAPQAIYNDGERQRWVKILQMKKAGPLSITLVWVDPPGRSIQHELDLVVVAPSGTKYVGNAHLRRLAYEAFDRQNNVEQVRIFTPEPGDWAVYVHARNTYRGVQGFSIVMTGGW</sequence>
<dbReference type="EMBL" id="PDOB01000022">
    <property type="protein sequence ID" value="PIL39188.1"/>
    <property type="molecule type" value="Genomic_DNA"/>
</dbReference>
<dbReference type="InterPro" id="IPR015500">
    <property type="entry name" value="Peptidase_S8_subtilisin-rel"/>
</dbReference>
<dbReference type="InterPro" id="IPR022398">
    <property type="entry name" value="Peptidase_S8_His-AS"/>
</dbReference>
<dbReference type="Gene3D" id="2.60.120.380">
    <property type="match status" value="1"/>
</dbReference>
<evidence type="ECO:0000313" key="8">
    <source>
        <dbReference type="EMBL" id="PIL39188.1"/>
    </source>
</evidence>
<dbReference type="CDD" id="cd04842">
    <property type="entry name" value="Peptidases_S8_Kp43_protease"/>
    <property type="match status" value="1"/>
</dbReference>
<organism evidence="8 9">
    <name type="scientific">Massilia psychrophila</name>
    <dbReference type="NCBI Taxonomy" id="1603353"/>
    <lineage>
        <taxon>Bacteria</taxon>
        <taxon>Pseudomonadati</taxon>
        <taxon>Pseudomonadota</taxon>
        <taxon>Betaproteobacteria</taxon>
        <taxon>Burkholderiales</taxon>
        <taxon>Oxalobacteraceae</taxon>
        <taxon>Telluria group</taxon>
        <taxon>Massilia</taxon>
    </lineage>
</organism>
<evidence type="ECO:0000256" key="1">
    <source>
        <dbReference type="ARBA" id="ARBA00011073"/>
    </source>
</evidence>
<dbReference type="PANTHER" id="PTHR43399">
    <property type="entry name" value="SUBTILISIN-RELATED"/>
    <property type="match status" value="1"/>
</dbReference>
<dbReference type="InterPro" id="IPR008979">
    <property type="entry name" value="Galactose-bd-like_sf"/>
</dbReference>